<sequence length="114" mass="11945">MIDVHDESPEAELRRMVYAGAIWFAAVLLAGAVAFSGVLSSGWRPSELAPAAGAVWWVGATAWFGALACFGWSGCPTLGFPLRAAVKQKQICSRVGVVLTITASILTTLPLLIG</sequence>
<proteinExistence type="predicted"/>
<name>A0AA37XA67_9MICO</name>
<evidence type="ECO:0000256" key="1">
    <source>
        <dbReference type="SAM" id="Phobius"/>
    </source>
</evidence>
<dbReference type="RefSeq" id="WP_284230147.1">
    <property type="nucleotide sequence ID" value="NZ_BSUL01000001.1"/>
</dbReference>
<dbReference type="Proteomes" id="UP001157160">
    <property type="component" value="Unassembled WGS sequence"/>
</dbReference>
<keyword evidence="1" id="KW-1133">Transmembrane helix</keyword>
<evidence type="ECO:0000313" key="3">
    <source>
        <dbReference type="Proteomes" id="UP001157160"/>
    </source>
</evidence>
<keyword evidence="3" id="KW-1185">Reference proteome</keyword>
<feature type="transmembrane region" description="Helical" evidence="1">
    <location>
        <begin position="91"/>
        <end position="113"/>
    </location>
</feature>
<evidence type="ECO:0000313" key="2">
    <source>
        <dbReference type="EMBL" id="GMA27493.1"/>
    </source>
</evidence>
<gene>
    <name evidence="2" type="ORF">GCM10025874_07460</name>
</gene>
<dbReference type="EMBL" id="BSUL01000001">
    <property type="protein sequence ID" value="GMA27493.1"/>
    <property type="molecule type" value="Genomic_DNA"/>
</dbReference>
<protein>
    <submittedName>
        <fullName evidence="2">Uncharacterized protein</fullName>
    </submittedName>
</protein>
<reference evidence="2 3" key="1">
    <citation type="journal article" date="2014" name="Int. J. Syst. Evol. Microbiol.">
        <title>Complete genome sequence of Corynebacterium casei LMG S-19264T (=DSM 44701T), isolated from a smear-ripened cheese.</title>
        <authorList>
            <consortium name="US DOE Joint Genome Institute (JGI-PGF)"/>
            <person name="Walter F."/>
            <person name="Albersmeier A."/>
            <person name="Kalinowski J."/>
            <person name="Ruckert C."/>
        </authorList>
    </citation>
    <scope>NUCLEOTIDE SEQUENCE [LARGE SCALE GENOMIC DNA]</scope>
    <source>
        <strain evidence="2 3">NBRC 112289</strain>
    </source>
</reference>
<feature type="transmembrane region" description="Helical" evidence="1">
    <location>
        <begin position="55"/>
        <end position="79"/>
    </location>
</feature>
<accession>A0AA37XA67</accession>
<feature type="transmembrane region" description="Helical" evidence="1">
    <location>
        <begin position="21"/>
        <end position="43"/>
    </location>
</feature>
<organism evidence="2 3">
    <name type="scientific">Arenivirga flava</name>
    <dbReference type="NCBI Taxonomy" id="1930060"/>
    <lineage>
        <taxon>Bacteria</taxon>
        <taxon>Bacillati</taxon>
        <taxon>Actinomycetota</taxon>
        <taxon>Actinomycetes</taxon>
        <taxon>Micrococcales</taxon>
        <taxon>Microbacteriaceae</taxon>
        <taxon>Arenivirga</taxon>
    </lineage>
</organism>
<keyword evidence="1" id="KW-0812">Transmembrane</keyword>
<dbReference type="AlphaFoldDB" id="A0AA37XA67"/>
<comment type="caution">
    <text evidence="2">The sequence shown here is derived from an EMBL/GenBank/DDBJ whole genome shotgun (WGS) entry which is preliminary data.</text>
</comment>
<keyword evidence="1" id="KW-0472">Membrane</keyword>